<evidence type="ECO:0000256" key="13">
    <source>
        <dbReference type="ARBA" id="ARBA00023288"/>
    </source>
</evidence>
<evidence type="ECO:0000256" key="6">
    <source>
        <dbReference type="ARBA" id="ARBA00022692"/>
    </source>
</evidence>
<keyword evidence="7" id="KW-1043">Host membrane</keyword>
<keyword evidence="4" id="KW-1032">Host cell membrane</keyword>
<dbReference type="PANTHER" id="PTHR10424">
    <property type="entry name" value="VIRAL ENVELOPE PROTEIN"/>
    <property type="match status" value="1"/>
</dbReference>
<evidence type="ECO:0000256" key="1">
    <source>
        <dbReference type="ARBA" id="ARBA00004402"/>
    </source>
</evidence>
<keyword evidence="12" id="KW-0325">Glycoprotein</keyword>
<evidence type="ECO:0000256" key="7">
    <source>
        <dbReference type="ARBA" id="ARBA00022870"/>
    </source>
</evidence>
<evidence type="ECO:0000256" key="12">
    <source>
        <dbReference type="ARBA" id="ARBA00023180"/>
    </source>
</evidence>
<reference evidence="15" key="1">
    <citation type="submission" date="2020-07" db="EMBL/GenBank/DDBJ databases">
        <title>A long reads based de novo assembly of the rainbow trout Arlee double haploid line genome.</title>
        <authorList>
            <person name="Gao G."/>
            <person name="Palti Y."/>
        </authorList>
    </citation>
    <scope>NUCLEOTIDE SEQUENCE [LARGE SCALE GENOMIC DNA]</scope>
</reference>
<dbReference type="SUPFAM" id="SSF58069">
    <property type="entry name" value="Virus ectodomain"/>
    <property type="match status" value="1"/>
</dbReference>
<comment type="subcellular location">
    <subcellularLocation>
        <location evidence="1">Host cell membrane</location>
        <topology evidence="1">Single-pass type I membrane protein</topology>
    </subcellularLocation>
    <subcellularLocation>
        <location evidence="2">Host endomembrane system</location>
        <topology evidence="2">Peripheral membrane protein</topology>
    </subcellularLocation>
    <subcellularLocation>
        <location evidence="3">Virion membrane</location>
        <topology evidence="3">Single-pass type I membrane protein</topology>
    </subcellularLocation>
</comment>
<protein>
    <submittedName>
        <fullName evidence="15">Uncharacterized protein</fullName>
    </submittedName>
</protein>
<keyword evidence="16" id="KW-1185">Reference proteome</keyword>
<feature type="region of interest" description="Disordered" evidence="14">
    <location>
        <begin position="100"/>
        <end position="124"/>
    </location>
</feature>
<evidence type="ECO:0000256" key="4">
    <source>
        <dbReference type="ARBA" id="ARBA00022511"/>
    </source>
</evidence>
<evidence type="ECO:0000313" key="15">
    <source>
        <dbReference type="Ensembl" id="ENSOMYP00000050834.2"/>
    </source>
</evidence>
<evidence type="ECO:0000256" key="10">
    <source>
        <dbReference type="ARBA" id="ARBA00023139"/>
    </source>
</evidence>
<accession>A0A8C7RFP6</accession>
<organism evidence="15 16">
    <name type="scientific">Oncorhynchus mykiss</name>
    <name type="common">Rainbow trout</name>
    <name type="synonym">Salmo gairdneri</name>
    <dbReference type="NCBI Taxonomy" id="8022"/>
    <lineage>
        <taxon>Eukaryota</taxon>
        <taxon>Metazoa</taxon>
        <taxon>Chordata</taxon>
        <taxon>Craniata</taxon>
        <taxon>Vertebrata</taxon>
        <taxon>Euteleostomi</taxon>
        <taxon>Actinopterygii</taxon>
        <taxon>Neopterygii</taxon>
        <taxon>Teleostei</taxon>
        <taxon>Protacanthopterygii</taxon>
        <taxon>Salmoniformes</taxon>
        <taxon>Salmonidae</taxon>
        <taxon>Salmoninae</taxon>
        <taxon>Oncorhynchus</taxon>
    </lineage>
</organism>
<evidence type="ECO:0000256" key="14">
    <source>
        <dbReference type="SAM" id="MobiDB-lite"/>
    </source>
</evidence>
<feature type="compositionally biased region" description="Low complexity" evidence="14">
    <location>
        <begin position="102"/>
        <end position="115"/>
    </location>
</feature>
<evidence type="ECO:0000313" key="16">
    <source>
        <dbReference type="Proteomes" id="UP000694395"/>
    </source>
</evidence>
<dbReference type="AlphaFoldDB" id="A0A8C7RFP6"/>
<evidence type="ECO:0000256" key="3">
    <source>
        <dbReference type="ARBA" id="ARBA00004563"/>
    </source>
</evidence>
<keyword evidence="10" id="KW-0564">Palmitate</keyword>
<keyword evidence="5" id="KW-0945">Host-virus interaction</keyword>
<dbReference type="Ensembl" id="ENSOMYT00000055255.2">
    <property type="protein sequence ID" value="ENSOMYP00000050834.2"/>
    <property type="gene ID" value="ENSOMYG00000023137.2"/>
</dbReference>
<keyword evidence="6" id="KW-0812">Transmembrane</keyword>
<evidence type="ECO:0000256" key="11">
    <source>
        <dbReference type="ARBA" id="ARBA00023157"/>
    </source>
</evidence>
<dbReference type="GeneTree" id="ENSGT00530000064449"/>
<evidence type="ECO:0000256" key="5">
    <source>
        <dbReference type="ARBA" id="ARBA00022581"/>
    </source>
</evidence>
<keyword evidence="11" id="KW-1015">Disulfide bond</keyword>
<reference evidence="15" key="3">
    <citation type="submission" date="2025-09" db="UniProtKB">
        <authorList>
            <consortium name="Ensembl"/>
        </authorList>
    </citation>
    <scope>IDENTIFICATION</scope>
</reference>
<dbReference type="Proteomes" id="UP000694395">
    <property type="component" value="Chromosome 10"/>
</dbReference>
<dbReference type="InterPro" id="IPR018154">
    <property type="entry name" value="TLV/ENV_coat_polyprotein"/>
</dbReference>
<keyword evidence="13" id="KW-0449">Lipoprotein</keyword>
<evidence type="ECO:0000256" key="2">
    <source>
        <dbReference type="ARBA" id="ARBA00004531"/>
    </source>
</evidence>
<evidence type="ECO:0000256" key="8">
    <source>
        <dbReference type="ARBA" id="ARBA00022989"/>
    </source>
</evidence>
<dbReference type="Gene3D" id="1.10.287.210">
    <property type="match status" value="1"/>
</dbReference>
<name>A0A8C7RFP6_ONCMY</name>
<keyword evidence="8" id="KW-1133">Transmembrane helix</keyword>
<sequence length="569" mass="62552">MGEGGCPYGDYMITNLGQSWDWRRGYPFSIGDPTKVDRFSMIWGKPGSTVELCKGDEILLTIKSIKLSDAGTYTLGLERNGADTMGVFSVKVLPRPQLSQMNQNQTQTHSSTTPSPTLPPPTKLPNPIQVINVEDITDSDQLGTEIGYDVRENMWLAYMRYTAKTLQRKDCVICAHTRPVLATHPFALGKGEGWRCMLERFYHVKPNSTLCKTLSLVFPDVPPQKAPWGVKAYGGNCSCITGTGRGFDYGRLPAADCSNNITINATGPVKGLNQTKGVADVWWMCGPNRHLTPVLRGNWQGTCALASLIIPLTIIEVTANQLLGSTRKAPNDVHPYSRYKRDTPWSEETDNIHFNLLGVPVGVPQEFQALNRNDGLWHLLPILGPAIVDAKQTSWINYIYYNQQRFVNYTHTTLTGMAEQLEASTRTARQNRLTLDMILASQGGVCKMFGEQSCTFIPNNTSPDGSISKALVGLDELSAEMKGVAGVEESGWMSWMGVWLGEYASLVVTGFLTLIPCLKKSVTYVVQASGMMPLLGAPEGDADMESNFRGKMGLIEDDPWFAVGEDGAD</sequence>
<reference evidence="15" key="2">
    <citation type="submission" date="2025-08" db="UniProtKB">
        <authorList>
            <consortium name="Ensembl"/>
        </authorList>
    </citation>
    <scope>IDENTIFICATION</scope>
</reference>
<evidence type="ECO:0000256" key="9">
    <source>
        <dbReference type="ARBA" id="ARBA00023136"/>
    </source>
</evidence>
<dbReference type="PANTHER" id="PTHR10424:SF81">
    <property type="entry name" value="ERVV2 PROTEIN"/>
    <property type="match status" value="1"/>
</dbReference>
<proteinExistence type="predicted"/>
<keyword evidence="9" id="KW-0472">Membrane</keyword>